<feature type="coiled-coil region" evidence="1">
    <location>
        <begin position="90"/>
        <end position="117"/>
    </location>
</feature>
<protein>
    <recommendedName>
        <fullName evidence="4">Kinetochore protein Spc24</fullName>
    </recommendedName>
</protein>
<dbReference type="Gene3D" id="3.30.160.570">
    <property type="entry name" value="Ncd80 complex, Spc24 subunit"/>
    <property type="match status" value="1"/>
</dbReference>
<reference evidence="2 3" key="1">
    <citation type="submission" date="2024-10" db="EMBL/GenBank/DDBJ databases">
        <title>Updated reference genomes for cyclostephanoid diatoms.</title>
        <authorList>
            <person name="Roberts W.R."/>
            <person name="Alverson A.J."/>
        </authorList>
    </citation>
    <scope>NUCLEOTIDE SEQUENCE [LARGE SCALE GENOMIC DNA]</scope>
    <source>
        <strain evidence="2 3">AJA010-31</strain>
    </source>
</reference>
<evidence type="ECO:0000256" key="1">
    <source>
        <dbReference type="SAM" id="Coils"/>
    </source>
</evidence>
<proteinExistence type="predicted"/>
<evidence type="ECO:0008006" key="4">
    <source>
        <dbReference type="Google" id="ProtNLM"/>
    </source>
</evidence>
<accession>A0ABD3P131</accession>
<dbReference type="Proteomes" id="UP001530400">
    <property type="component" value="Unassembled WGS sequence"/>
</dbReference>
<gene>
    <name evidence="2" type="ORF">ACHAWO_009221</name>
</gene>
<dbReference type="EMBL" id="JALLPJ020000829">
    <property type="protein sequence ID" value="KAL3781855.1"/>
    <property type="molecule type" value="Genomic_DNA"/>
</dbReference>
<comment type="caution">
    <text evidence="2">The sequence shown here is derived from an EMBL/GenBank/DDBJ whole genome shotgun (WGS) entry which is preliminary data.</text>
</comment>
<keyword evidence="1" id="KW-0175">Coiled coil</keyword>
<keyword evidence="3" id="KW-1185">Reference proteome</keyword>
<evidence type="ECO:0000313" key="2">
    <source>
        <dbReference type="EMBL" id="KAL3781855.1"/>
    </source>
</evidence>
<organism evidence="2 3">
    <name type="scientific">Cyclotella atomus</name>
    <dbReference type="NCBI Taxonomy" id="382360"/>
    <lineage>
        <taxon>Eukaryota</taxon>
        <taxon>Sar</taxon>
        <taxon>Stramenopiles</taxon>
        <taxon>Ochrophyta</taxon>
        <taxon>Bacillariophyta</taxon>
        <taxon>Coscinodiscophyceae</taxon>
        <taxon>Thalassiosirophycidae</taxon>
        <taxon>Stephanodiscales</taxon>
        <taxon>Stephanodiscaceae</taxon>
        <taxon>Cyclotella</taxon>
    </lineage>
</organism>
<dbReference type="AlphaFoldDB" id="A0ABD3P131"/>
<evidence type="ECO:0000313" key="3">
    <source>
        <dbReference type="Proteomes" id="UP001530400"/>
    </source>
</evidence>
<sequence>MTAAGMNSSQAYLDEEKAWNDVAALMKELVSNTEAYDDHLQAEIDQGNALKDSLSNEKQSLHSRAQQISSTINAQIEAETAAFESESNELATQIRTVQSMEQTLEQETKRFAHLTAEQTNIQQSIDTYKSEASDEVNAIDEIEISHMKQLKRNRRAISMYAQMTNIKWDYSQTDVLAGEVSLPKTFEHRRFCVEKDLGDVEIAERIWGIIEG</sequence>
<name>A0ABD3P131_9STRA</name>